<dbReference type="Proteomes" id="UP000267019">
    <property type="component" value="Unassembled WGS sequence"/>
</dbReference>
<gene>
    <name evidence="5" type="ORF">C7438_0282</name>
</gene>
<comment type="caution">
    <text evidence="5">The sequence shown here is derived from an EMBL/GenBank/DDBJ whole genome shotgun (WGS) entry which is preliminary data.</text>
</comment>
<dbReference type="InterPro" id="IPR014729">
    <property type="entry name" value="Rossmann-like_a/b/a_fold"/>
</dbReference>
<dbReference type="InterPro" id="IPR054306">
    <property type="entry name" value="TtuA-like_LIM_N"/>
</dbReference>
<dbReference type="EMBL" id="RBIJ01000001">
    <property type="protein sequence ID" value="RKQ88643.1"/>
    <property type="molecule type" value="Genomic_DNA"/>
</dbReference>
<keyword evidence="6" id="KW-1185">Reference proteome</keyword>
<evidence type="ECO:0000256" key="1">
    <source>
        <dbReference type="ARBA" id="ARBA00022679"/>
    </source>
</evidence>
<dbReference type="GO" id="GO:0002144">
    <property type="term" value="C:cytosolic tRNA wobble base thiouridylase complex"/>
    <property type="evidence" value="ECO:0007669"/>
    <property type="project" value="TreeGrafter"/>
</dbReference>
<dbReference type="RefSeq" id="WP_245956410.1">
    <property type="nucleotide sequence ID" value="NZ_RBIJ01000001.1"/>
</dbReference>
<feature type="domain" description="2-thiouridine synthetase TtuA-like N-terminal LIM" evidence="4">
    <location>
        <begin position="31"/>
        <end position="55"/>
    </location>
</feature>
<dbReference type="AlphaFoldDB" id="A0A660L9N1"/>
<dbReference type="SUPFAM" id="SSF52402">
    <property type="entry name" value="Adenine nucleotide alpha hydrolases-like"/>
    <property type="match status" value="1"/>
</dbReference>
<name>A0A660L9N1_9BACL</name>
<evidence type="ECO:0000313" key="5">
    <source>
        <dbReference type="EMBL" id="RKQ88643.1"/>
    </source>
</evidence>
<reference evidence="5 6" key="1">
    <citation type="submission" date="2018-10" db="EMBL/GenBank/DDBJ databases">
        <title>Genomic Encyclopedia of Type Strains, Phase IV (KMG-IV): sequencing the most valuable type-strain genomes for metagenomic binning, comparative biology and taxonomic classification.</title>
        <authorList>
            <person name="Goeker M."/>
        </authorList>
    </citation>
    <scope>NUCLEOTIDE SEQUENCE [LARGE SCALE GENOMIC DNA]</scope>
    <source>
        <strain evidence="5 6">DSM 22653</strain>
    </source>
</reference>
<dbReference type="PANTHER" id="PTHR11807">
    <property type="entry name" value="ATPASES OF THE PP SUPERFAMILY-RELATED"/>
    <property type="match status" value="1"/>
</dbReference>
<accession>A0A660L9N1</accession>
<sequence>MEREQNVHIHLSSPAESAPAEEHSFSRKGRRCKICKRPAYIDLPQHNISLCEEHFDEFFVRQVERTIRRYRMLPPRAKVVVALSGGKDSLVTALVLKRLGYEVLGFHVDLGIDLNDYSPKSREAVLTFSRRFDIPVEIVSLKEEYGKTIPDVYKKEKKICPICGMTRRHLMNVYALKAAETHGAYALATGHHLDDLAAQLFANVLRWDFHYLAKGLPVLPPEDGFARKIKPLALTSEFEIVAFAQLHNVEFVRCSCPLGKDAKFRKYQSMLRAVEALSPGTKRYFYQRYTEIAHIFAEHAPEARPALRKCLVCGMPSSSPVCSFCRIWRPEEAEAALRQYRELTLAPTTGGGPDADEAGTSAASSGAFGASEEAPREG</sequence>
<organism evidence="5 6">
    <name type="scientific">Brockia lithotrophica</name>
    <dbReference type="NCBI Taxonomy" id="933949"/>
    <lineage>
        <taxon>Bacteria</taxon>
        <taxon>Bacillati</taxon>
        <taxon>Bacillota</taxon>
        <taxon>Bacilli</taxon>
        <taxon>Bacillales</taxon>
        <taxon>Bacillales Family X. Incertae Sedis</taxon>
        <taxon>Brockia</taxon>
    </lineage>
</organism>
<dbReference type="GO" id="GO:0000049">
    <property type="term" value="F:tRNA binding"/>
    <property type="evidence" value="ECO:0007669"/>
    <property type="project" value="TreeGrafter"/>
</dbReference>
<evidence type="ECO:0000313" key="6">
    <source>
        <dbReference type="Proteomes" id="UP000267019"/>
    </source>
</evidence>
<feature type="region of interest" description="Disordered" evidence="2">
    <location>
        <begin position="345"/>
        <end position="378"/>
    </location>
</feature>
<dbReference type="Pfam" id="PF22082">
    <property type="entry name" value="TtuA_LIM_N"/>
    <property type="match status" value="1"/>
</dbReference>
<feature type="compositionally biased region" description="Low complexity" evidence="2">
    <location>
        <begin position="358"/>
        <end position="372"/>
    </location>
</feature>
<dbReference type="GO" id="GO:0016740">
    <property type="term" value="F:transferase activity"/>
    <property type="evidence" value="ECO:0007669"/>
    <property type="project" value="UniProtKB-KW"/>
</dbReference>
<dbReference type="InterPro" id="IPR011063">
    <property type="entry name" value="TilS/TtcA_N"/>
</dbReference>
<evidence type="ECO:0000256" key="2">
    <source>
        <dbReference type="SAM" id="MobiDB-lite"/>
    </source>
</evidence>
<protein>
    <submittedName>
        <fullName evidence="5">Uncharacterized protein (TIGR00269 family)</fullName>
    </submittedName>
</protein>
<proteinExistence type="predicted"/>
<dbReference type="Gene3D" id="3.40.50.620">
    <property type="entry name" value="HUPs"/>
    <property type="match status" value="1"/>
</dbReference>
<keyword evidence="1" id="KW-0808">Transferase</keyword>
<dbReference type="GO" id="GO:0002143">
    <property type="term" value="P:tRNA wobble position uridine thiolation"/>
    <property type="evidence" value="ECO:0007669"/>
    <property type="project" value="TreeGrafter"/>
</dbReference>
<feature type="region of interest" description="Disordered" evidence="2">
    <location>
        <begin position="1"/>
        <end position="24"/>
    </location>
</feature>
<dbReference type="PANTHER" id="PTHR11807:SF27">
    <property type="entry name" value="TRNA-5-METHYLURIDINE(54) 2-SULFURTRANSFERASE"/>
    <property type="match status" value="1"/>
</dbReference>
<evidence type="ECO:0000259" key="4">
    <source>
        <dbReference type="Pfam" id="PF22082"/>
    </source>
</evidence>
<evidence type="ECO:0000259" key="3">
    <source>
        <dbReference type="Pfam" id="PF01171"/>
    </source>
</evidence>
<feature type="domain" description="tRNA(Ile)-lysidine/2-thiocytidine synthase N-terminal" evidence="3">
    <location>
        <begin position="78"/>
        <end position="252"/>
    </location>
</feature>
<dbReference type="Pfam" id="PF01171">
    <property type="entry name" value="ATP_bind_3"/>
    <property type="match status" value="1"/>
</dbReference>